<evidence type="ECO:0008006" key="4">
    <source>
        <dbReference type="Google" id="ProtNLM"/>
    </source>
</evidence>
<keyword evidence="3" id="KW-1185">Reference proteome</keyword>
<proteinExistence type="predicted"/>
<gene>
    <name evidence="2" type="ORF">PPRIM_AZ9-3.1.T1120007</name>
</gene>
<reference evidence="2" key="1">
    <citation type="submission" date="2021-01" db="EMBL/GenBank/DDBJ databases">
        <authorList>
            <consortium name="Genoscope - CEA"/>
            <person name="William W."/>
        </authorList>
    </citation>
    <scope>NUCLEOTIDE SEQUENCE</scope>
</reference>
<accession>A0A8S1PB24</accession>
<keyword evidence="1" id="KW-1133">Transmembrane helix</keyword>
<dbReference type="PANTHER" id="PTHR11319:SF35">
    <property type="entry name" value="OUTER MEMBRANE PROTEIN PMPC-RELATED"/>
    <property type="match status" value="1"/>
</dbReference>
<dbReference type="OMA" id="GESEWIE"/>
<feature type="transmembrane region" description="Helical" evidence="1">
    <location>
        <begin position="485"/>
        <end position="502"/>
    </location>
</feature>
<evidence type="ECO:0000256" key="1">
    <source>
        <dbReference type="SAM" id="Phobius"/>
    </source>
</evidence>
<dbReference type="Proteomes" id="UP000688137">
    <property type="component" value="Unassembled WGS sequence"/>
</dbReference>
<keyword evidence="1" id="KW-0472">Membrane</keyword>
<name>A0A8S1PB24_PARPR</name>
<dbReference type="EMBL" id="CAJJDM010000115">
    <property type="protein sequence ID" value="CAD8100239.1"/>
    <property type="molecule type" value="Genomic_DNA"/>
</dbReference>
<dbReference type="AlphaFoldDB" id="A0A8S1PB24"/>
<organism evidence="2 3">
    <name type="scientific">Paramecium primaurelia</name>
    <dbReference type="NCBI Taxonomy" id="5886"/>
    <lineage>
        <taxon>Eukaryota</taxon>
        <taxon>Sar</taxon>
        <taxon>Alveolata</taxon>
        <taxon>Ciliophora</taxon>
        <taxon>Intramacronucleata</taxon>
        <taxon>Oligohymenophorea</taxon>
        <taxon>Peniculida</taxon>
        <taxon>Parameciidae</taxon>
        <taxon>Paramecium</taxon>
    </lineage>
</organism>
<feature type="transmembrane region" description="Helical" evidence="1">
    <location>
        <begin position="675"/>
        <end position="697"/>
    </location>
</feature>
<feature type="transmembrane region" description="Helical" evidence="1">
    <location>
        <begin position="536"/>
        <end position="562"/>
    </location>
</feature>
<dbReference type="PANTHER" id="PTHR11319">
    <property type="entry name" value="G PROTEIN-COUPLED RECEPTOR-RELATED"/>
    <property type="match status" value="1"/>
</dbReference>
<evidence type="ECO:0000313" key="2">
    <source>
        <dbReference type="EMBL" id="CAD8100239.1"/>
    </source>
</evidence>
<protein>
    <recommendedName>
        <fullName evidence="4">Transmembrane protein</fullName>
    </recommendedName>
</protein>
<feature type="transmembrane region" description="Helical" evidence="1">
    <location>
        <begin position="400"/>
        <end position="421"/>
    </location>
</feature>
<sequence>MLNRAKIGGGIYFQSQTNLNQDNFQNSFLLFNNAYAYANNLVEAPTHLSISINQMEMPSEKQLLGNQTIFATVIQPYNIIEQGKVFKAQQLMIPSNQQIKKYKIYIPKFFVFRSYIEVILILFKNRYNENLENLDNSSCLIETTINFENKTIASYERMVQSLSYDQDSKAFDLSSLSFSFDPYFQDKKILAIELNCKAEPNDKPLQYQIYAKTLKCQQGEFYIDKGCQVCQSNQGFYSVTYNTTKCSIFDKEKFENITSNKIKLLEGFWRPNYLSDYTERCIKNPIFCSGGWDVGNNLCSQGHVGGLCEECDNFDIRGDGMFYRNLQNSQCYGCNRIQESIIPFVLTSIWSLISILITLKSIEKSNRLFSSLKIRQRFSKIIFKLDQDHESILIKMLLNYLWIFSVIFTFNTNFSFSINFIELTSNSSYFMANNLDCYLSQLQSLELIYIRIIAMLILIAIQLLIIWFGFTCYSLCKNWTFNKSIISNTVLYLYVSNYAALVKQLCSILSKRQISNIAYIQGDVSLNYGTETHMSWIIGFAIPGLGVIGILIPFSLFFLMYINREQLDQIKLRRHICYLFNEYNSESYYWEQIKLSKKTIIIIILTYFESNVLLTASLLGLCLLFYQLLAVKQKPYIIQSLNFLDIQTGQICSITIFISAAKYVSEKENATPLSVLLQIFIIILCIRLCYPFIINIFRVYFKKYKVAFIEQLHKIFRSIKADCFLTTYLNNQLKKLNYREQRRRTNFAKLRCHLIQISKLQIGHQKQKLFISRHMISVITSQSTMRFRQTVTITDVEMNKLISP</sequence>
<comment type="caution">
    <text evidence="2">The sequence shown here is derived from an EMBL/GenBank/DDBJ whole genome shotgun (WGS) entry which is preliminary data.</text>
</comment>
<evidence type="ECO:0000313" key="3">
    <source>
        <dbReference type="Proteomes" id="UP000688137"/>
    </source>
</evidence>
<feature type="transmembrane region" description="Helical" evidence="1">
    <location>
        <begin position="448"/>
        <end position="473"/>
    </location>
</feature>
<feature type="transmembrane region" description="Helical" evidence="1">
    <location>
        <begin position="341"/>
        <end position="359"/>
    </location>
</feature>
<keyword evidence="1" id="KW-0812">Transmembrane</keyword>
<feature type="transmembrane region" description="Helical" evidence="1">
    <location>
        <begin position="600"/>
        <end position="626"/>
    </location>
</feature>